<dbReference type="OrthoDB" id="338231at2759"/>
<dbReference type="PIRSF" id="PIRSF007764">
    <property type="entry name" value="Sld5"/>
    <property type="match status" value="1"/>
</dbReference>
<evidence type="ECO:0000256" key="6">
    <source>
        <dbReference type="PIRNR" id="PIRNR007764"/>
    </source>
</evidence>
<dbReference type="InterPro" id="IPR031633">
    <property type="entry name" value="SLD5_C"/>
</dbReference>
<sequence>MSTQNSNSEVIFSSIPLYSQHEDTALSNSQSDMLFEGAGVLERSAGEAAAQLTIAWSNERNAPEVLPYERGLVEFLLETVERQVEKVMEDMENHVENKFESMVYQTEIERVKYVIKSYLRCRLFKIEKFTLYLLRLPNLKEILSHQEIIYARSYQELLESHYHHTFLHQLPRTQQKQDEIIQDMSMVVEPNLDAPVFCRVLTNVGHVDIGNSDSVLFEAGDIYILRYSDVQQHLKDKKVKLI</sequence>
<dbReference type="InterPro" id="IPR038749">
    <property type="entry name" value="Sld5_GINS_A"/>
</dbReference>
<dbReference type="SUPFAM" id="SSF158573">
    <property type="entry name" value="GINS helical bundle-like"/>
    <property type="match status" value="1"/>
</dbReference>
<gene>
    <name evidence="9" type="primary">sld5</name>
    <name evidence="9" type="ORF">A0J61_01411</name>
</gene>
<dbReference type="CDD" id="cd11711">
    <property type="entry name" value="GINS_A_Sld5"/>
    <property type="match status" value="1"/>
</dbReference>
<dbReference type="PANTHER" id="PTHR21206">
    <property type="entry name" value="SLD5 PROTEIN"/>
    <property type="match status" value="1"/>
</dbReference>
<dbReference type="AlphaFoldDB" id="A0A1C7NNJ3"/>
<evidence type="ECO:0000256" key="2">
    <source>
        <dbReference type="ARBA" id="ARBA00008187"/>
    </source>
</evidence>
<evidence type="ECO:0000256" key="5">
    <source>
        <dbReference type="ARBA" id="ARBA00023242"/>
    </source>
</evidence>
<dbReference type="Gene3D" id="1.20.58.1030">
    <property type="match status" value="1"/>
</dbReference>
<dbReference type="FunCoup" id="A0A1C7NNJ3">
    <property type="interactions" value="536"/>
</dbReference>
<keyword evidence="10" id="KW-1185">Reference proteome</keyword>
<evidence type="ECO:0000259" key="8">
    <source>
        <dbReference type="Pfam" id="PF16922"/>
    </source>
</evidence>
<protein>
    <recommendedName>
        <fullName evidence="3 6">DNA replication complex GINS protein SLD5</fullName>
    </recommendedName>
</protein>
<comment type="subcellular location">
    <subcellularLocation>
        <location evidence="1 6">Nucleus</location>
    </subcellularLocation>
</comment>
<dbReference type="CDD" id="cd21692">
    <property type="entry name" value="GINS_B_Sld5"/>
    <property type="match status" value="1"/>
</dbReference>
<dbReference type="GO" id="GO:0000727">
    <property type="term" value="P:double-strand break repair via break-induced replication"/>
    <property type="evidence" value="ECO:0007669"/>
    <property type="project" value="TreeGrafter"/>
</dbReference>
<organism evidence="9 10">
    <name type="scientific">Choanephora cucurbitarum</name>
    <dbReference type="NCBI Taxonomy" id="101091"/>
    <lineage>
        <taxon>Eukaryota</taxon>
        <taxon>Fungi</taxon>
        <taxon>Fungi incertae sedis</taxon>
        <taxon>Mucoromycota</taxon>
        <taxon>Mucoromycotina</taxon>
        <taxon>Mucoromycetes</taxon>
        <taxon>Mucorales</taxon>
        <taxon>Mucorineae</taxon>
        <taxon>Choanephoraceae</taxon>
        <taxon>Choanephoroideae</taxon>
        <taxon>Choanephora</taxon>
    </lineage>
</organism>
<dbReference type="InterPro" id="IPR008591">
    <property type="entry name" value="GINS_Sld5"/>
</dbReference>
<dbReference type="Pfam" id="PF16922">
    <property type="entry name" value="SLD5_C"/>
    <property type="match status" value="1"/>
</dbReference>
<comment type="caution">
    <text evidence="9">The sequence shown here is derived from an EMBL/GenBank/DDBJ whole genome shotgun (WGS) entry which is preliminary data.</text>
</comment>
<evidence type="ECO:0000256" key="4">
    <source>
        <dbReference type="ARBA" id="ARBA00022705"/>
    </source>
</evidence>
<evidence type="ECO:0000259" key="7">
    <source>
        <dbReference type="Pfam" id="PF05916"/>
    </source>
</evidence>
<keyword evidence="5 6" id="KW-0539">Nucleus</keyword>
<feature type="domain" description="GINS subunit" evidence="7">
    <location>
        <begin position="86"/>
        <end position="162"/>
    </location>
</feature>
<comment type="function">
    <text evidence="6">The GINS complex plays an essential role in the initiation of DNA replication.</text>
</comment>
<comment type="similarity">
    <text evidence="2 6">Belongs to the GINS4/SLD5 family.</text>
</comment>
<dbReference type="STRING" id="101091.A0A1C7NNJ3"/>
<feature type="domain" description="DNA replication complex GINS protein SLD5 C-terminal" evidence="8">
    <location>
        <begin position="190"/>
        <end position="242"/>
    </location>
</feature>
<proteinExistence type="inferred from homology"/>
<dbReference type="SUPFAM" id="SSF160059">
    <property type="entry name" value="PriA/YqbF domain"/>
    <property type="match status" value="1"/>
</dbReference>
<dbReference type="InterPro" id="IPR036224">
    <property type="entry name" value="GINS_bundle-like_dom_sf"/>
</dbReference>
<dbReference type="InterPro" id="IPR021151">
    <property type="entry name" value="GINS_A"/>
</dbReference>
<evidence type="ECO:0000313" key="10">
    <source>
        <dbReference type="Proteomes" id="UP000093000"/>
    </source>
</evidence>
<dbReference type="Proteomes" id="UP000093000">
    <property type="component" value="Unassembled WGS sequence"/>
</dbReference>
<evidence type="ECO:0000256" key="3">
    <source>
        <dbReference type="ARBA" id="ARBA00014804"/>
    </source>
</evidence>
<dbReference type="PANTHER" id="PTHR21206:SF0">
    <property type="entry name" value="DNA REPLICATION COMPLEX GINS PROTEIN SLD5"/>
    <property type="match status" value="1"/>
</dbReference>
<evidence type="ECO:0000256" key="1">
    <source>
        <dbReference type="ARBA" id="ARBA00004123"/>
    </source>
</evidence>
<evidence type="ECO:0000313" key="9">
    <source>
        <dbReference type="EMBL" id="OBZ90540.1"/>
    </source>
</evidence>
<keyword evidence="4 6" id="KW-0235">DNA replication</keyword>
<dbReference type="InParanoid" id="A0A1C7NNJ3"/>
<dbReference type="Pfam" id="PF05916">
    <property type="entry name" value="Sld5"/>
    <property type="match status" value="1"/>
</dbReference>
<name>A0A1C7NNJ3_9FUNG</name>
<reference evidence="9 10" key="1">
    <citation type="submission" date="2016-03" db="EMBL/GenBank/DDBJ databases">
        <title>Choanephora cucurbitarum.</title>
        <authorList>
            <person name="Min B."/>
            <person name="Park H."/>
            <person name="Park J.-H."/>
            <person name="Shin H.-D."/>
            <person name="Choi I.-G."/>
        </authorList>
    </citation>
    <scope>NUCLEOTIDE SEQUENCE [LARGE SCALE GENOMIC DNA]</scope>
    <source>
        <strain evidence="9 10">KUS-F28377</strain>
    </source>
</reference>
<accession>A0A1C7NNJ3</accession>
<dbReference type="GO" id="GO:0000811">
    <property type="term" value="C:GINS complex"/>
    <property type="evidence" value="ECO:0007669"/>
    <property type="project" value="UniProtKB-UniRule"/>
</dbReference>
<dbReference type="GO" id="GO:0006261">
    <property type="term" value="P:DNA-templated DNA replication"/>
    <property type="evidence" value="ECO:0007669"/>
    <property type="project" value="InterPro"/>
</dbReference>
<dbReference type="EMBL" id="LUGH01000044">
    <property type="protein sequence ID" value="OBZ90540.1"/>
    <property type="molecule type" value="Genomic_DNA"/>
</dbReference>